<protein>
    <submittedName>
        <fullName evidence="2">Retrovirus-related Pol polyprotein from transposon 412</fullName>
    </submittedName>
</protein>
<sequence>MECQKSKVQRHTDSALSSFNVPPERFQHVHIDIVGPLPTCQDLKYLLTIIDHFSIWIEALSMTDQSAETVAEGMISIWISRFGIP</sequence>
<dbReference type="PANTHER" id="PTHR37984">
    <property type="entry name" value="PROTEIN CBG26694"/>
    <property type="match status" value="1"/>
</dbReference>
<evidence type="ECO:0000313" key="3">
    <source>
        <dbReference type="Proteomes" id="UP000887116"/>
    </source>
</evidence>
<dbReference type="Proteomes" id="UP000887116">
    <property type="component" value="Unassembled WGS sequence"/>
</dbReference>
<evidence type="ECO:0000259" key="1">
    <source>
        <dbReference type="PROSITE" id="PS50994"/>
    </source>
</evidence>
<dbReference type="PROSITE" id="PS50994">
    <property type="entry name" value="INTEGRASE"/>
    <property type="match status" value="1"/>
</dbReference>
<dbReference type="SUPFAM" id="SSF53098">
    <property type="entry name" value="Ribonuclease H-like"/>
    <property type="match status" value="1"/>
</dbReference>
<organism evidence="2 3">
    <name type="scientific">Trichonephila clavata</name>
    <name type="common">Joro spider</name>
    <name type="synonym">Nephila clavata</name>
    <dbReference type="NCBI Taxonomy" id="2740835"/>
    <lineage>
        <taxon>Eukaryota</taxon>
        <taxon>Metazoa</taxon>
        <taxon>Ecdysozoa</taxon>
        <taxon>Arthropoda</taxon>
        <taxon>Chelicerata</taxon>
        <taxon>Arachnida</taxon>
        <taxon>Araneae</taxon>
        <taxon>Araneomorphae</taxon>
        <taxon>Entelegynae</taxon>
        <taxon>Araneoidea</taxon>
        <taxon>Nephilidae</taxon>
        <taxon>Trichonephila</taxon>
    </lineage>
</organism>
<dbReference type="InterPro" id="IPR001584">
    <property type="entry name" value="Integrase_cat-core"/>
</dbReference>
<dbReference type="InterPro" id="IPR036397">
    <property type="entry name" value="RNaseH_sf"/>
</dbReference>
<dbReference type="InterPro" id="IPR050951">
    <property type="entry name" value="Retrovirus_Pol_polyprotein"/>
</dbReference>
<evidence type="ECO:0000313" key="2">
    <source>
        <dbReference type="EMBL" id="GFQ99093.1"/>
    </source>
</evidence>
<dbReference type="InterPro" id="IPR012337">
    <property type="entry name" value="RNaseH-like_sf"/>
</dbReference>
<gene>
    <name evidence="2" type="primary">POL_377</name>
    <name evidence="2" type="ORF">TNCT_248261</name>
</gene>
<dbReference type="GO" id="GO:0003676">
    <property type="term" value="F:nucleic acid binding"/>
    <property type="evidence" value="ECO:0007669"/>
    <property type="project" value="InterPro"/>
</dbReference>
<reference evidence="2" key="1">
    <citation type="submission" date="2020-07" db="EMBL/GenBank/DDBJ databases">
        <title>Multicomponent nature underlies the extraordinary mechanical properties of spider dragline silk.</title>
        <authorList>
            <person name="Kono N."/>
            <person name="Nakamura H."/>
            <person name="Mori M."/>
            <person name="Yoshida Y."/>
            <person name="Ohtoshi R."/>
            <person name="Malay A.D."/>
            <person name="Moran D.A.P."/>
            <person name="Tomita M."/>
            <person name="Numata K."/>
            <person name="Arakawa K."/>
        </authorList>
    </citation>
    <scope>NUCLEOTIDE SEQUENCE</scope>
</reference>
<dbReference type="AlphaFoldDB" id="A0A8X6L9T3"/>
<dbReference type="PANTHER" id="PTHR37984:SF5">
    <property type="entry name" value="PROTEIN NYNRIN-LIKE"/>
    <property type="match status" value="1"/>
</dbReference>
<dbReference type="OrthoDB" id="422540at2759"/>
<keyword evidence="3" id="KW-1185">Reference proteome</keyword>
<name>A0A8X6L9T3_TRICU</name>
<comment type="caution">
    <text evidence="2">The sequence shown here is derived from an EMBL/GenBank/DDBJ whole genome shotgun (WGS) entry which is preliminary data.</text>
</comment>
<accession>A0A8X6L9T3</accession>
<proteinExistence type="predicted"/>
<dbReference type="Gene3D" id="3.30.420.10">
    <property type="entry name" value="Ribonuclease H-like superfamily/Ribonuclease H"/>
    <property type="match status" value="1"/>
</dbReference>
<feature type="domain" description="Integrase catalytic" evidence="1">
    <location>
        <begin position="19"/>
        <end position="85"/>
    </location>
</feature>
<dbReference type="EMBL" id="BMAO01024964">
    <property type="protein sequence ID" value="GFQ99093.1"/>
    <property type="molecule type" value="Genomic_DNA"/>
</dbReference>
<dbReference type="GO" id="GO:0015074">
    <property type="term" value="P:DNA integration"/>
    <property type="evidence" value="ECO:0007669"/>
    <property type="project" value="InterPro"/>
</dbReference>